<feature type="chain" id="PRO_5045233449" evidence="3">
    <location>
        <begin position="19"/>
        <end position="161"/>
    </location>
</feature>
<evidence type="ECO:0000256" key="1">
    <source>
        <dbReference type="ARBA" id="ARBA00023157"/>
    </source>
</evidence>
<evidence type="ECO:0000313" key="5">
    <source>
        <dbReference type="RefSeq" id="XP_006825372.1"/>
    </source>
</evidence>
<keyword evidence="4" id="KW-1185">Reference proteome</keyword>
<feature type="disulfide bond" evidence="2">
    <location>
        <begin position="42"/>
        <end position="57"/>
    </location>
</feature>
<dbReference type="SUPFAM" id="SSF57424">
    <property type="entry name" value="LDL receptor-like module"/>
    <property type="match status" value="1"/>
</dbReference>
<dbReference type="Gene3D" id="4.10.400.10">
    <property type="entry name" value="Low-density Lipoprotein Receptor"/>
    <property type="match status" value="1"/>
</dbReference>
<gene>
    <name evidence="5" type="primary">LOC100372854</name>
</gene>
<dbReference type="PROSITE" id="PS50068">
    <property type="entry name" value="LDLRA_2"/>
    <property type="match status" value="1"/>
</dbReference>
<feature type="disulfide bond" evidence="2">
    <location>
        <begin position="30"/>
        <end position="48"/>
    </location>
</feature>
<organism evidence="4 5">
    <name type="scientific">Saccoglossus kowalevskii</name>
    <name type="common">Acorn worm</name>
    <dbReference type="NCBI Taxonomy" id="10224"/>
    <lineage>
        <taxon>Eukaryota</taxon>
        <taxon>Metazoa</taxon>
        <taxon>Hemichordata</taxon>
        <taxon>Enteropneusta</taxon>
        <taxon>Harrimaniidae</taxon>
        <taxon>Saccoglossus</taxon>
    </lineage>
</organism>
<feature type="signal peptide" evidence="3">
    <location>
        <begin position="1"/>
        <end position="18"/>
    </location>
</feature>
<dbReference type="InterPro" id="IPR036055">
    <property type="entry name" value="LDL_receptor-like_sf"/>
</dbReference>
<dbReference type="GeneID" id="100372854"/>
<evidence type="ECO:0000256" key="3">
    <source>
        <dbReference type="SAM" id="SignalP"/>
    </source>
</evidence>
<name>A0ABM0MZD1_SACKO</name>
<dbReference type="SMART" id="SM00192">
    <property type="entry name" value="LDLa"/>
    <property type="match status" value="1"/>
</dbReference>
<proteinExistence type="predicted"/>
<dbReference type="RefSeq" id="XP_006825372.1">
    <property type="nucleotide sequence ID" value="XM_006825309.1"/>
</dbReference>
<keyword evidence="3" id="KW-0732">Signal</keyword>
<sequence>MLNYRITWMLVLIVCVSAQDLCDSEFEFKCNTGECFPAYVKCDGYPTCPNGEDEDSCGLQCFQCDNEWHTARRGCRETWSGSKFGAPLCAEDEICITKIKKTSKQQLKFFRDCFSKELCLARQSKNPPECYEDPVHVSTKCVFCCEESYCNQFTAEDAVMV</sequence>
<dbReference type="InterPro" id="IPR002172">
    <property type="entry name" value="LDrepeatLR_classA_rpt"/>
</dbReference>
<dbReference type="Proteomes" id="UP000694865">
    <property type="component" value="Unplaced"/>
</dbReference>
<comment type="caution">
    <text evidence="2">Lacks conserved residue(s) required for the propagation of feature annotation.</text>
</comment>
<dbReference type="Pfam" id="PF00057">
    <property type="entry name" value="Ldl_recept_a"/>
    <property type="match status" value="1"/>
</dbReference>
<keyword evidence="1 2" id="KW-1015">Disulfide bond</keyword>
<dbReference type="CDD" id="cd00112">
    <property type="entry name" value="LDLa"/>
    <property type="match status" value="1"/>
</dbReference>
<protein>
    <submittedName>
        <fullName evidence="5">Low-density lipoprotein receptor-related protein 1B-like</fullName>
    </submittedName>
</protein>
<accession>A0ABM0MZD1</accession>
<evidence type="ECO:0000256" key="2">
    <source>
        <dbReference type="PROSITE-ProRule" id="PRU00124"/>
    </source>
</evidence>
<reference evidence="5" key="1">
    <citation type="submission" date="2025-08" db="UniProtKB">
        <authorList>
            <consortium name="RefSeq"/>
        </authorList>
    </citation>
    <scope>IDENTIFICATION</scope>
    <source>
        <tissue evidence="5">Testes</tissue>
    </source>
</reference>
<evidence type="ECO:0000313" key="4">
    <source>
        <dbReference type="Proteomes" id="UP000694865"/>
    </source>
</evidence>